<reference evidence="2 3" key="1">
    <citation type="journal article" date="2021" name="Commun. Biol.">
        <title>The genome of Shorea leprosula (Dipterocarpaceae) highlights the ecological relevance of drought in aseasonal tropical rainforests.</title>
        <authorList>
            <person name="Ng K.K.S."/>
            <person name="Kobayashi M.J."/>
            <person name="Fawcett J.A."/>
            <person name="Hatakeyama M."/>
            <person name="Paape T."/>
            <person name="Ng C.H."/>
            <person name="Ang C.C."/>
            <person name="Tnah L.H."/>
            <person name="Lee C.T."/>
            <person name="Nishiyama T."/>
            <person name="Sese J."/>
            <person name="O'Brien M.J."/>
            <person name="Copetti D."/>
            <person name="Mohd Noor M.I."/>
            <person name="Ong R.C."/>
            <person name="Putra M."/>
            <person name="Sireger I.Z."/>
            <person name="Indrioko S."/>
            <person name="Kosugi Y."/>
            <person name="Izuno A."/>
            <person name="Isagi Y."/>
            <person name="Lee S.L."/>
            <person name="Shimizu K.K."/>
        </authorList>
    </citation>
    <scope>NUCLEOTIDE SEQUENCE [LARGE SCALE GENOMIC DNA]</scope>
    <source>
        <strain evidence="2">214</strain>
    </source>
</reference>
<dbReference type="InterPro" id="IPR007612">
    <property type="entry name" value="LOR"/>
</dbReference>
<dbReference type="Gene3D" id="2.40.160.200">
    <property type="entry name" value="LURP1-related"/>
    <property type="match status" value="1"/>
</dbReference>
<dbReference type="Pfam" id="PF04525">
    <property type="entry name" value="LOR"/>
    <property type="match status" value="1"/>
</dbReference>
<accession>A0AAV5IUC4</accession>
<evidence type="ECO:0000313" key="2">
    <source>
        <dbReference type="EMBL" id="GKV02195.1"/>
    </source>
</evidence>
<comment type="caution">
    <text evidence="2">The sequence shown here is derived from an EMBL/GenBank/DDBJ whole genome shotgun (WGS) entry which is preliminary data.</text>
</comment>
<dbReference type="PANTHER" id="PTHR31087:SF160">
    <property type="entry name" value="PROTEIN LURP-ONE-RELATED 1-RELATED"/>
    <property type="match status" value="1"/>
</dbReference>
<dbReference type="SUPFAM" id="SSF54518">
    <property type="entry name" value="Tubby C-terminal domain-like"/>
    <property type="match status" value="1"/>
</dbReference>
<dbReference type="AlphaFoldDB" id="A0AAV5IUC4"/>
<sequence length="268" mass="28717">MAEPHTHHPFPAPVKNAPIINPHFCAPYTVDLLIFRRVREMQHGDFVVTDRNTDIIFKLKDESKHSLNSRRVLLDAADIPIITLKPKNFSMHDRWEVFKGESTDATDLLFTVKRSSIAMFQRKTKLDVFLANNTEQKVPDFKVKGSRKQGPCLFYAGESSSIAAQMHKKAKVQNLFLRRTAMVTVFPDHDYGFIVALIIILAAINEQTGDTGSGCCGGGGCCGGDGWGDVSGGGEDGDNDGDNNGCGACGGGGGCGSGAGCGCDDGGC</sequence>
<protein>
    <submittedName>
        <fullName evidence="2">Uncharacterized protein</fullName>
    </submittedName>
</protein>
<gene>
    <name evidence="2" type="ORF">SLEP1_g14657</name>
</gene>
<dbReference type="Proteomes" id="UP001054252">
    <property type="component" value="Unassembled WGS sequence"/>
</dbReference>
<proteinExistence type="inferred from homology"/>
<dbReference type="EMBL" id="BPVZ01000018">
    <property type="protein sequence ID" value="GKV02195.1"/>
    <property type="molecule type" value="Genomic_DNA"/>
</dbReference>
<dbReference type="InterPro" id="IPR025659">
    <property type="entry name" value="Tubby-like_C"/>
</dbReference>
<evidence type="ECO:0000313" key="3">
    <source>
        <dbReference type="Proteomes" id="UP001054252"/>
    </source>
</evidence>
<comment type="similarity">
    <text evidence="1">Belongs to the LOR family.</text>
</comment>
<organism evidence="2 3">
    <name type="scientific">Rubroshorea leprosula</name>
    <dbReference type="NCBI Taxonomy" id="152421"/>
    <lineage>
        <taxon>Eukaryota</taxon>
        <taxon>Viridiplantae</taxon>
        <taxon>Streptophyta</taxon>
        <taxon>Embryophyta</taxon>
        <taxon>Tracheophyta</taxon>
        <taxon>Spermatophyta</taxon>
        <taxon>Magnoliopsida</taxon>
        <taxon>eudicotyledons</taxon>
        <taxon>Gunneridae</taxon>
        <taxon>Pentapetalae</taxon>
        <taxon>rosids</taxon>
        <taxon>malvids</taxon>
        <taxon>Malvales</taxon>
        <taxon>Dipterocarpaceae</taxon>
        <taxon>Rubroshorea</taxon>
    </lineage>
</organism>
<name>A0AAV5IUC4_9ROSI</name>
<dbReference type="PANTHER" id="PTHR31087">
    <property type="match status" value="1"/>
</dbReference>
<keyword evidence="3" id="KW-1185">Reference proteome</keyword>
<dbReference type="InterPro" id="IPR038595">
    <property type="entry name" value="LOR_sf"/>
</dbReference>
<evidence type="ECO:0000256" key="1">
    <source>
        <dbReference type="ARBA" id="ARBA00005437"/>
    </source>
</evidence>